<dbReference type="EMBL" id="PXXU01000057">
    <property type="protein sequence ID" value="PSJ16299.1"/>
    <property type="molecule type" value="Genomic_DNA"/>
</dbReference>
<protein>
    <submittedName>
        <fullName evidence="1">Uncharacterized protein</fullName>
    </submittedName>
</protein>
<name>A0A2P7NS80_9PROT</name>
<reference evidence="1 2" key="1">
    <citation type="submission" date="2018-03" db="EMBL/GenBank/DDBJ databases">
        <title>Draft genome of Nitrosomonas supralitoralis APG5.</title>
        <authorList>
            <person name="Urakawa H."/>
            <person name="Lopez J.V."/>
        </authorList>
    </citation>
    <scope>NUCLEOTIDE SEQUENCE [LARGE SCALE GENOMIC DNA]</scope>
    <source>
        <strain evidence="1 2">APG5</strain>
    </source>
</reference>
<dbReference type="AlphaFoldDB" id="A0A2P7NS80"/>
<gene>
    <name evidence="1" type="ORF">C7H79_14180</name>
</gene>
<evidence type="ECO:0000313" key="1">
    <source>
        <dbReference type="EMBL" id="PSJ16299.1"/>
    </source>
</evidence>
<evidence type="ECO:0000313" key="2">
    <source>
        <dbReference type="Proteomes" id="UP000241912"/>
    </source>
</evidence>
<proteinExistence type="predicted"/>
<keyword evidence="2" id="KW-1185">Reference proteome</keyword>
<dbReference type="Proteomes" id="UP000241912">
    <property type="component" value="Unassembled WGS sequence"/>
</dbReference>
<comment type="caution">
    <text evidence="1">The sequence shown here is derived from an EMBL/GenBank/DDBJ whole genome shotgun (WGS) entry which is preliminary data.</text>
</comment>
<accession>A0A2P7NS80</accession>
<sequence length="99" mass="10965">MQVEGGTMDYQSLGEYHAFLKQAKNAADKRYDVLHNLAIQIRNLAENPGKAIDMETEAIKTAIVEAKKAEFEMTAAIGCVNEAAKLCGEKEITTDDFKR</sequence>
<organism evidence="1 2">
    <name type="scientific">Nitrosomonas supralitoralis</name>
    <dbReference type="NCBI Taxonomy" id="2116706"/>
    <lineage>
        <taxon>Bacteria</taxon>
        <taxon>Pseudomonadati</taxon>
        <taxon>Pseudomonadota</taxon>
        <taxon>Betaproteobacteria</taxon>
        <taxon>Nitrosomonadales</taxon>
        <taxon>Nitrosomonadaceae</taxon>
        <taxon>Nitrosomonas</taxon>
    </lineage>
</organism>